<evidence type="ECO:0000256" key="11">
    <source>
        <dbReference type="PIRSR" id="PIRSR000018-50"/>
    </source>
</evidence>
<keyword evidence="3" id="KW-1003">Cell membrane</keyword>
<keyword evidence="9 12" id="KW-0408">Iron</keyword>
<dbReference type="Gene3D" id="1.10.760.10">
    <property type="entry name" value="Cytochrome c-like domain"/>
    <property type="match status" value="3"/>
</dbReference>
<evidence type="ECO:0000256" key="8">
    <source>
        <dbReference type="ARBA" id="ARBA00022982"/>
    </source>
</evidence>
<dbReference type="PIRSF" id="PIRSF000018">
    <property type="entry name" value="Mb_ADH_cyt_c"/>
    <property type="match status" value="1"/>
</dbReference>
<evidence type="ECO:0000256" key="12">
    <source>
        <dbReference type="PIRSR" id="PIRSR000018-51"/>
    </source>
</evidence>
<feature type="domain" description="Cytochrome c" evidence="13">
    <location>
        <begin position="3"/>
        <end position="106"/>
    </location>
</feature>
<feature type="binding site" description="covalent" evidence="11">
    <location>
        <position position="293"/>
    </location>
    <ligand>
        <name>heme c</name>
        <dbReference type="ChEBI" id="CHEBI:61717"/>
        <label>3</label>
    </ligand>
</feature>
<evidence type="ECO:0000256" key="7">
    <source>
        <dbReference type="ARBA" id="ARBA00022737"/>
    </source>
</evidence>
<keyword evidence="5 12" id="KW-0479">Metal-binding</keyword>
<gene>
    <name evidence="14" type="ORF">GHO29_21910</name>
</gene>
<feature type="binding site" description="covalent" evidence="11">
    <location>
        <position position="166"/>
    </location>
    <ligand>
        <name>heme c</name>
        <dbReference type="ChEBI" id="CHEBI:61717"/>
        <label>2</label>
    </ligand>
</feature>
<feature type="binding site" description="covalent" evidence="11">
    <location>
        <position position="163"/>
    </location>
    <ligand>
        <name>heme c</name>
        <dbReference type="ChEBI" id="CHEBI:61717"/>
        <label>2</label>
    </ligand>
</feature>
<sequence length="389" mass="41216">SAATLERGRLLAAVGDCAVCHTTPGGATNAGGLAMQTPFGTLYSTNITPDPETGIGRWSYPAFERAMREGISRDGKHLYPAFPYTSFRNIDDADLQALYAYLMSQAPVSQPAKANDMQFPFNLRPLMAGWNAIFLRSGEVKAQPQQSAQWNRGSYLVNGLGHCAACHSPRNFMGAQKGGQAFLAGGTVDGWEAPALNGLSKAPTPWTEDQLFTYLSTGYSDAHGVAAGPMGPVVTELAKLPDTDRRAMAVYLASLSGEAQAEPVETPQVAQASAQAVSLSNGQRVFEGACQACHADGAGPTLFGVSPSLANNSNVHSALPDNLLKVILQGIAVPATADLGYMPAFKDSLSNRQLSELAAYLRQRFAPAEPAWQGLEQRVAHLRANPGTH</sequence>
<organism evidence="14 15">
    <name type="scientific">Pseudomonas helleri</name>
    <dbReference type="NCBI Taxonomy" id="1608996"/>
    <lineage>
        <taxon>Bacteria</taxon>
        <taxon>Pseudomonadati</taxon>
        <taxon>Pseudomonadota</taxon>
        <taxon>Gammaproteobacteria</taxon>
        <taxon>Pseudomonadales</taxon>
        <taxon>Pseudomonadaceae</taxon>
        <taxon>Pseudomonas</taxon>
    </lineage>
</organism>
<evidence type="ECO:0000259" key="13">
    <source>
        <dbReference type="PROSITE" id="PS51007"/>
    </source>
</evidence>
<evidence type="ECO:0000313" key="15">
    <source>
        <dbReference type="Proteomes" id="UP000437970"/>
    </source>
</evidence>
<comment type="subcellular location">
    <subcellularLocation>
        <location evidence="1">Cell membrane</location>
    </subcellularLocation>
</comment>
<evidence type="ECO:0000256" key="4">
    <source>
        <dbReference type="ARBA" id="ARBA00022617"/>
    </source>
</evidence>
<dbReference type="InterPro" id="IPR014353">
    <property type="entry name" value="Membr-bd_ADH_cyt_c"/>
</dbReference>
<dbReference type="SUPFAM" id="SSF46626">
    <property type="entry name" value="Cytochrome c"/>
    <property type="match status" value="3"/>
</dbReference>
<accession>A0A7X1Y1Y5</accession>
<feature type="binding site" description="axial binding residue" evidence="12">
    <location>
        <position position="294"/>
    </location>
    <ligand>
        <name>heme c</name>
        <dbReference type="ChEBI" id="CHEBI:61717"/>
        <label>3</label>
    </ligand>
    <ligandPart>
        <name>Fe</name>
        <dbReference type="ChEBI" id="CHEBI:18248"/>
    </ligandPart>
</feature>
<keyword evidence="2" id="KW-0813">Transport</keyword>
<comment type="cofactor">
    <cofactor evidence="11">
        <name>heme c</name>
        <dbReference type="ChEBI" id="CHEBI:61717"/>
    </cofactor>
    <text evidence="11">Binds 3 heme c groups covalently per subunit.</text>
</comment>
<evidence type="ECO:0000256" key="1">
    <source>
        <dbReference type="ARBA" id="ARBA00004236"/>
    </source>
</evidence>
<dbReference type="InterPro" id="IPR036909">
    <property type="entry name" value="Cyt_c-like_dom_sf"/>
</dbReference>
<proteinExistence type="predicted"/>
<evidence type="ECO:0000256" key="6">
    <source>
        <dbReference type="ARBA" id="ARBA00022729"/>
    </source>
</evidence>
<feature type="non-terminal residue" evidence="14">
    <location>
        <position position="1"/>
    </location>
</feature>
<dbReference type="PANTHER" id="PTHR35008">
    <property type="entry name" value="BLL4482 PROTEIN-RELATED"/>
    <property type="match status" value="1"/>
</dbReference>
<keyword evidence="8" id="KW-0249">Electron transport</keyword>
<feature type="binding site" description="covalent" evidence="11">
    <location>
        <position position="290"/>
    </location>
    <ligand>
        <name>heme c</name>
        <dbReference type="ChEBI" id="CHEBI:61717"/>
        <label>3</label>
    </ligand>
</feature>
<feature type="binding site" description="covalent" evidence="11">
    <location>
        <position position="20"/>
    </location>
    <ligand>
        <name>heme c</name>
        <dbReference type="ChEBI" id="CHEBI:61717"/>
        <label>1</label>
    </ligand>
</feature>
<evidence type="ECO:0000256" key="10">
    <source>
        <dbReference type="ARBA" id="ARBA00023136"/>
    </source>
</evidence>
<name>A0A7X1Y1Y5_9PSED</name>
<evidence type="ECO:0000256" key="9">
    <source>
        <dbReference type="ARBA" id="ARBA00023004"/>
    </source>
</evidence>
<dbReference type="PRINTS" id="PR00605">
    <property type="entry name" value="CYTCHROMECIC"/>
</dbReference>
<evidence type="ECO:0000256" key="3">
    <source>
        <dbReference type="ARBA" id="ARBA00022475"/>
    </source>
</evidence>
<dbReference type="AlphaFoldDB" id="A0A7X1Y1Y5"/>
<dbReference type="GO" id="GO:0005886">
    <property type="term" value="C:plasma membrane"/>
    <property type="evidence" value="ECO:0007669"/>
    <property type="project" value="UniProtKB-SubCell"/>
</dbReference>
<protein>
    <submittedName>
        <fullName evidence="14">C-type cytochrome</fullName>
    </submittedName>
</protein>
<dbReference type="GO" id="GO:0016614">
    <property type="term" value="F:oxidoreductase activity, acting on CH-OH group of donors"/>
    <property type="evidence" value="ECO:0007669"/>
    <property type="project" value="InterPro"/>
</dbReference>
<keyword evidence="10" id="KW-0472">Membrane</keyword>
<dbReference type="Proteomes" id="UP000437970">
    <property type="component" value="Unassembled WGS sequence"/>
</dbReference>
<dbReference type="PANTHER" id="PTHR35008:SF8">
    <property type="entry name" value="ALCOHOL DEHYDROGENASE CYTOCHROME C SUBUNIT"/>
    <property type="match status" value="1"/>
</dbReference>
<feature type="binding site" description="axial binding residue" evidence="12">
    <location>
        <position position="167"/>
    </location>
    <ligand>
        <name>heme c</name>
        <dbReference type="ChEBI" id="CHEBI:61717"/>
        <label>2</label>
    </ligand>
    <ligandPart>
        <name>Fe</name>
        <dbReference type="ChEBI" id="CHEBI:18248"/>
    </ligandPart>
</feature>
<dbReference type="EMBL" id="WIVW01000050">
    <property type="protein sequence ID" value="MQU29125.1"/>
    <property type="molecule type" value="Genomic_DNA"/>
</dbReference>
<dbReference type="GO" id="GO:0020037">
    <property type="term" value="F:heme binding"/>
    <property type="evidence" value="ECO:0007669"/>
    <property type="project" value="InterPro"/>
</dbReference>
<dbReference type="Pfam" id="PF13442">
    <property type="entry name" value="Cytochrome_CBB3"/>
    <property type="match status" value="1"/>
</dbReference>
<dbReference type="RefSeq" id="WP_153382334.1">
    <property type="nucleotide sequence ID" value="NZ_WIVW01000050.1"/>
</dbReference>
<dbReference type="InterPro" id="IPR009056">
    <property type="entry name" value="Cyt_c-like_dom"/>
</dbReference>
<evidence type="ECO:0000313" key="14">
    <source>
        <dbReference type="EMBL" id="MQU29125.1"/>
    </source>
</evidence>
<feature type="binding site" description="axial binding residue" evidence="12">
    <location>
        <position position="21"/>
    </location>
    <ligand>
        <name>heme c</name>
        <dbReference type="ChEBI" id="CHEBI:61717"/>
        <label>1</label>
    </ligand>
    <ligandPart>
        <name>Fe</name>
        <dbReference type="ChEBI" id="CHEBI:18248"/>
    </ligandPart>
</feature>
<dbReference type="PROSITE" id="PS51007">
    <property type="entry name" value="CYTC"/>
    <property type="match status" value="3"/>
</dbReference>
<reference evidence="14 15" key="1">
    <citation type="submission" date="2019-10" db="EMBL/GenBank/DDBJ databases">
        <title>Evaluation of single-gene subtyping targets for Pseudomonas.</title>
        <authorList>
            <person name="Reichler S.J."/>
            <person name="Orsi R.H."/>
            <person name="Wiedmann M."/>
            <person name="Martin N.H."/>
            <person name="Murphy S.I."/>
        </authorList>
    </citation>
    <scope>NUCLEOTIDE SEQUENCE [LARGE SCALE GENOMIC DNA]</scope>
    <source>
        <strain evidence="14 15">FSL R10-1984</strain>
    </source>
</reference>
<keyword evidence="4 11" id="KW-0349">Heme</keyword>
<feature type="binding site" description="covalent" evidence="11">
    <location>
        <position position="17"/>
    </location>
    <ligand>
        <name>heme c</name>
        <dbReference type="ChEBI" id="CHEBI:61717"/>
        <label>1</label>
    </ligand>
</feature>
<evidence type="ECO:0000256" key="5">
    <source>
        <dbReference type="ARBA" id="ARBA00022723"/>
    </source>
</evidence>
<feature type="domain" description="Cytochrome c" evidence="13">
    <location>
        <begin position="148"/>
        <end position="256"/>
    </location>
</feature>
<dbReference type="GO" id="GO:0005506">
    <property type="term" value="F:iron ion binding"/>
    <property type="evidence" value="ECO:0007669"/>
    <property type="project" value="InterPro"/>
</dbReference>
<evidence type="ECO:0000256" key="2">
    <source>
        <dbReference type="ARBA" id="ARBA00022448"/>
    </source>
</evidence>
<dbReference type="GO" id="GO:0009055">
    <property type="term" value="F:electron transfer activity"/>
    <property type="evidence" value="ECO:0007669"/>
    <property type="project" value="InterPro"/>
</dbReference>
<dbReference type="InterPro" id="IPR008168">
    <property type="entry name" value="Cyt_C_IC"/>
</dbReference>
<keyword evidence="7" id="KW-0677">Repeat</keyword>
<dbReference type="Pfam" id="PF00034">
    <property type="entry name" value="Cytochrom_C"/>
    <property type="match status" value="2"/>
</dbReference>
<keyword evidence="6" id="KW-0732">Signal</keyword>
<comment type="caution">
    <text evidence="14">The sequence shown here is derived from an EMBL/GenBank/DDBJ whole genome shotgun (WGS) entry which is preliminary data.</text>
</comment>
<dbReference type="InterPro" id="IPR051459">
    <property type="entry name" value="Cytochrome_c-type_DH"/>
</dbReference>
<feature type="domain" description="Cytochrome c" evidence="13">
    <location>
        <begin position="277"/>
        <end position="365"/>
    </location>
</feature>